<dbReference type="Gene3D" id="3.30.450.180">
    <property type="match status" value="1"/>
</dbReference>
<dbReference type="AlphaFoldDB" id="L7KI88"/>
<name>L7KI88_9ACTN</name>
<reference evidence="2 3" key="1">
    <citation type="submission" date="2012-12" db="EMBL/GenBank/DDBJ databases">
        <title>Whole genome shotgun sequence of Gordonia aichiensis NBRC 108223.</title>
        <authorList>
            <person name="Isaki-Nakamura S."/>
            <person name="Hosoyama A."/>
            <person name="Tsuchikane K."/>
            <person name="Ando Y."/>
            <person name="Baba S."/>
            <person name="Ohji S."/>
            <person name="Hamada M."/>
            <person name="Tamura T."/>
            <person name="Yamazoe A."/>
            <person name="Yamazaki S."/>
            <person name="Fujita N."/>
        </authorList>
    </citation>
    <scope>NUCLEOTIDE SEQUENCE [LARGE SCALE GENOMIC DNA]</scope>
    <source>
        <strain evidence="2 3">NBRC 108223</strain>
    </source>
</reference>
<dbReference type="CDD" id="cd00093">
    <property type="entry name" value="HTH_XRE"/>
    <property type="match status" value="1"/>
</dbReference>
<dbReference type="Pfam" id="PF17765">
    <property type="entry name" value="MLTR_LBD"/>
    <property type="match status" value="1"/>
</dbReference>
<feature type="domain" description="HTH cro/C1-type" evidence="1">
    <location>
        <begin position="30"/>
        <end position="104"/>
    </location>
</feature>
<dbReference type="Gene3D" id="1.10.260.40">
    <property type="entry name" value="lambda repressor-like DNA-binding domains"/>
    <property type="match status" value="1"/>
</dbReference>
<gene>
    <name evidence="2" type="ORF">GOACH_06_00770</name>
</gene>
<dbReference type="GO" id="GO:0003677">
    <property type="term" value="F:DNA binding"/>
    <property type="evidence" value="ECO:0007669"/>
    <property type="project" value="UniProtKB-KW"/>
</dbReference>
<dbReference type="InterPro" id="IPR010982">
    <property type="entry name" value="Lambda_DNA-bd_dom_sf"/>
</dbReference>
<accession>L7KI88</accession>
<sequence>MSGGRGSDDAKGASSRSVTADYRATATSGFLRNRRAQLAPDPSWPVYNATTDRRVAGLRREEIAWAAGVSMDYYTKFEQGKVAHPSRAVVGSIADALRLSDLDRRYLLALTAEPSGEPMATSEALADAEADLLAIGTRLFDTVMLHLLTDELMLTAVDKATAAVLFPDRDSSEWPLQPVSLLEYIFDDPVSRSVYVDWTAKAYEVVGLAHLNLATRPASAEHRALIDRLWRSSKAFRYIWNRYEPHDKRSGRWRLRVPGEGVVGCHFTTLQVRGCDELSLVVYRRDDER</sequence>
<dbReference type="InterPro" id="IPR001387">
    <property type="entry name" value="Cro/C1-type_HTH"/>
</dbReference>
<dbReference type="Proteomes" id="UP000010988">
    <property type="component" value="Unassembled WGS sequence"/>
</dbReference>
<keyword evidence="2" id="KW-0238">DNA-binding</keyword>
<dbReference type="PANTHER" id="PTHR35010">
    <property type="entry name" value="BLL4672 PROTEIN-RELATED"/>
    <property type="match status" value="1"/>
</dbReference>
<dbReference type="Pfam" id="PF13560">
    <property type="entry name" value="HTH_31"/>
    <property type="match status" value="1"/>
</dbReference>
<evidence type="ECO:0000259" key="1">
    <source>
        <dbReference type="SMART" id="SM00530"/>
    </source>
</evidence>
<evidence type="ECO:0000313" key="3">
    <source>
        <dbReference type="Proteomes" id="UP000010988"/>
    </source>
</evidence>
<comment type="caution">
    <text evidence="2">The sequence shown here is derived from an EMBL/GenBank/DDBJ whole genome shotgun (WGS) entry which is preliminary data.</text>
</comment>
<dbReference type="STRING" id="1220583.GOACH_06_00770"/>
<organism evidence="2 3">
    <name type="scientific">Gordonia aichiensis NBRC 108223</name>
    <dbReference type="NCBI Taxonomy" id="1220583"/>
    <lineage>
        <taxon>Bacteria</taxon>
        <taxon>Bacillati</taxon>
        <taxon>Actinomycetota</taxon>
        <taxon>Actinomycetes</taxon>
        <taxon>Mycobacteriales</taxon>
        <taxon>Gordoniaceae</taxon>
        <taxon>Gordonia</taxon>
    </lineage>
</organism>
<keyword evidence="3" id="KW-1185">Reference proteome</keyword>
<dbReference type="RefSeq" id="WP_005173963.1">
    <property type="nucleotide sequence ID" value="NZ_BANR01000006.1"/>
</dbReference>
<dbReference type="SMART" id="SM00530">
    <property type="entry name" value="HTH_XRE"/>
    <property type="match status" value="1"/>
</dbReference>
<dbReference type="InterPro" id="IPR041413">
    <property type="entry name" value="MLTR_LBD"/>
</dbReference>
<proteinExistence type="predicted"/>
<dbReference type="EMBL" id="BANR01000006">
    <property type="protein sequence ID" value="GAC48580.1"/>
    <property type="molecule type" value="Genomic_DNA"/>
</dbReference>
<dbReference type="OrthoDB" id="3608749at2"/>
<dbReference type="SUPFAM" id="SSF47413">
    <property type="entry name" value="lambda repressor-like DNA-binding domains"/>
    <property type="match status" value="1"/>
</dbReference>
<protein>
    <submittedName>
        <fullName evidence="2">Putative Xre family DNA-binding protein</fullName>
    </submittedName>
</protein>
<dbReference type="PANTHER" id="PTHR35010:SF2">
    <property type="entry name" value="BLL4672 PROTEIN"/>
    <property type="match status" value="1"/>
</dbReference>
<evidence type="ECO:0000313" key="2">
    <source>
        <dbReference type="EMBL" id="GAC48580.1"/>
    </source>
</evidence>
<dbReference type="eggNOG" id="COG1396">
    <property type="taxonomic scope" value="Bacteria"/>
</dbReference>